<dbReference type="Proteomes" id="UP000887458">
    <property type="component" value="Unassembled WGS sequence"/>
</dbReference>
<proteinExistence type="predicted"/>
<name>A0ABQ8JD38_DERPT</name>
<dbReference type="EMBL" id="NJHN03000051">
    <property type="protein sequence ID" value="KAH9420266.1"/>
    <property type="molecule type" value="Genomic_DNA"/>
</dbReference>
<gene>
    <name evidence="1" type="ORF">DERP_011179</name>
</gene>
<accession>A0ABQ8JD38</accession>
<evidence type="ECO:0000313" key="2">
    <source>
        <dbReference type="Proteomes" id="UP000887458"/>
    </source>
</evidence>
<sequence length="45" mass="5121">MYQTHPIIENYISALRTRKQVLPIKMSSVIYYPPSPQTVAEISVG</sequence>
<evidence type="ECO:0000313" key="1">
    <source>
        <dbReference type="EMBL" id="KAH9420266.1"/>
    </source>
</evidence>
<keyword evidence="2" id="KW-1185">Reference proteome</keyword>
<organism evidence="1 2">
    <name type="scientific">Dermatophagoides pteronyssinus</name>
    <name type="common">European house dust mite</name>
    <dbReference type="NCBI Taxonomy" id="6956"/>
    <lineage>
        <taxon>Eukaryota</taxon>
        <taxon>Metazoa</taxon>
        <taxon>Ecdysozoa</taxon>
        <taxon>Arthropoda</taxon>
        <taxon>Chelicerata</taxon>
        <taxon>Arachnida</taxon>
        <taxon>Acari</taxon>
        <taxon>Acariformes</taxon>
        <taxon>Sarcoptiformes</taxon>
        <taxon>Astigmata</taxon>
        <taxon>Psoroptidia</taxon>
        <taxon>Analgoidea</taxon>
        <taxon>Pyroglyphidae</taxon>
        <taxon>Dermatophagoidinae</taxon>
        <taxon>Dermatophagoides</taxon>
    </lineage>
</organism>
<protein>
    <submittedName>
        <fullName evidence="1">Uncharacterized protein</fullName>
    </submittedName>
</protein>
<comment type="caution">
    <text evidence="1">The sequence shown here is derived from an EMBL/GenBank/DDBJ whole genome shotgun (WGS) entry which is preliminary data.</text>
</comment>
<reference evidence="1 2" key="2">
    <citation type="journal article" date="2022" name="Mol. Biol. Evol.">
        <title>Comparative Genomics Reveals Insights into the Divergent Evolution of Astigmatic Mites and Household Pest Adaptations.</title>
        <authorList>
            <person name="Xiong Q."/>
            <person name="Wan A.T."/>
            <person name="Liu X."/>
            <person name="Fung C.S."/>
            <person name="Xiao X."/>
            <person name="Malainual N."/>
            <person name="Hou J."/>
            <person name="Wang L."/>
            <person name="Wang M."/>
            <person name="Yang K.Y."/>
            <person name="Cui Y."/>
            <person name="Leung E.L."/>
            <person name="Nong W."/>
            <person name="Shin S.K."/>
            <person name="Au S.W."/>
            <person name="Jeong K.Y."/>
            <person name="Chew F.T."/>
            <person name="Hui J.H."/>
            <person name="Leung T.F."/>
            <person name="Tungtrongchitr A."/>
            <person name="Zhong N."/>
            <person name="Liu Z."/>
            <person name="Tsui S.K."/>
        </authorList>
    </citation>
    <scope>NUCLEOTIDE SEQUENCE [LARGE SCALE GENOMIC DNA]</scope>
    <source>
        <strain evidence="1">Derp</strain>
    </source>
</reference>
<reference evidence="1 2" key="1">
    <citation type="journal article" date="2018" name="J. Allergy Clin. Immunol.">
        <title>High-quality assembly of Dermatophagoides pteronyssinus genome and transcriptome reveals a wide range of novel allergens.</title>
        <authorList>
            <person name="Liu X.Y."/>
            <person name="Yang K.Y."/>
            <person name="Wang M.Q."/>
            <person name="Kwok J.S."/>
            <person name="Zeng X."/>
            <person name="Yang Z."/>
            <person name="Xiao X.J."/>
            <person name="Lau C.P."/>
            <person name="Li Y."/>
            <person name="Huang Z.M."/>
            <person name="Ba J.G."/>
            <person name="Yim A.K."/>
            <person name="Ouyang C.Y."/>
            <person name="Ngai S.M."/>
            <person name="Chan T.F."/>
            <person name="Leung E.L."/>
            <person name="Liu L."/>
            <person name="Liu Z.G."/>
            <person name="Tsui S.K."/>
        </authorList>
    </citation>
    <scope>NUCLEOTIDE SEQUENCE [LARGE SCALE GENOMIC DNA]</scope>
    <source>
        <strain evidence="1">Derp</strain>
    </source>
</reference>